<evidence type="ECO:0000256" key="3">
    <source>
        <dbReference type="ARBA" id="ARBA00022692"/>
    </source>
</evidence>
<keyword evidence="2" id="KW-1003">Cell membrane</keyword>
<evidence type="ECO:0000256" key="5">
    <source>
        <dbReference type="ARBA" id="ARBA00023136"/>
    </source>
</evidence>
<keyword evidence="4 8" id="KW-1133">Transmembrane helix</keyword>
<dbReference type="RefSeq" id="WP_147599158.1">
    <property type="nucleotide sequence ID" value="NZ_JANJZT010000010.1"/>
</dbReference>
<name>A0ABV2M4L0_9FIRM</name>
<keyword evidence="6" id="KW-0813">Transport</keyword>
<keyword evidence="11" id="KW-1185">Reference proteome</keyword>
<evidence type="ECO:0000256" key="2">
    <source>
        <dbReference type="ARBA" id="ARBA00022475"/>
    </source>
</evidence>
<feature type="transmembrane region" description="Helical" evidence="8">
    <location>
        <begin position="144"/>
        <end position="162"/>
    </location>
</feature>
<evidence type="ECO:0000259" key="9">
    <source>
        <dbReference type="Pfam" id="PF01618"/>
    </source>
</evidence>
<keyword evidence="7" id="KW-0175">Coiled coil</keyword>
<keyword evidence="10" id="KW-0969">Cilium</keyword>
<keyword evidence="10" id="KW-0966">Cell projection</keyword>
<organism evidence="10 11">
    <name type="scientific">Blautia caecimuris</name>
    <dbReference type="NCBI Taxonomy" id="1796615"/>
    <lineage>
        <taxon>Bacteria</taxon>
        <taxon>Bacillati</taxon>
        <taxon>Bacillota</taxon>
        <taxon>Clostridia</taxon>
        <taxon>Lachnospirales</taxon>
        <taxon>Lachnospiraceae</taxon>
        <taxon>Blautia</taxon>
    </lineage>
</organism>
<dbReference type="EMBL" id="JBEPMJ010000010">
    <property type="protein sequence ID" value="MET3750422.1"/>
    <property type="molecule type" value="Genomic_DNA"/>
</dbReference>
<accession>A0ABV2M4L0</accession>
<evidence type="ECO:0000313" key="11">
    <source>
        <dbReference type="Proteomes" id="UP001549106"/>
    </source>
</evidence>
<feature type="transmembrane region" description="Helical" evidence="8">
    <location>
        <begin position="182"/>
        <end position="202"/>
    </location>
</feature>
<evidence type="ECO:0000256" key="6">
    <source>
        <dbReference type="RuleBase" id="RU004057"/>
    </source>
</evidence>
<dbReference type="Pfam" id="PF01618">
    <property type="entry name" value="MotA_ExbB"/>
    <property type="match status" value="1"/>
</dbReference>
<feature type="transmembrane region" description="Helical" evidence="8">
    <location>
        <begin position="38"/>
        <end position="56"/>
    </location>
</feature>
<evidence type="ECO:0000256" key="4">
    <source>
        <dbReference type="ARBA" id="ARBA00022989"/>
    </source>
</evidence>
<feature type="domain" description="MotA/TolQ/ExbB proton channel" evidence="9">
    <location>
        <begin position="114"/>
        <end position="202"/>
    </location>
</feature>
<evidence type="ECO:0000256" key="7">
    <source>
        <dbReference type="SAM" id="Coils"/>
    </source>
</evidence>
<sequence>MKKKIVNVVLFLAVLAAAVAMTLYVGQGAVSVMVYNFIFLGVMVAIYVVGMFGGMFRMNHLTQSLENAAAELGNLFRKPGRIGTDQVETLNGIFHHPYLDGTMNSFTDGVLKSEEGIDDIEEYLNEEELDNHIHKRLLEMVPDIFTSLGILGTFVGLVWGLKNFEPSNYEAMTTSVASLVDGIKVAFLTSIYGISLSIVYTYGMKIEYSSMAEALQAFLAKFHSHVMPSAENESRNLLISSQKIQTAAMNQMAEQFSVQMADSFEKVITPTFKKMNDSLDTLVSSVTRCQEDAIREILNVFLKEMNDSFGVQFSEFGKTLSQLKEAQADNVNYTTNLYQAMSRQLSDSYAQHEQIMKKIMEDAGASQKEYIETANRIVQDNQLIQKQQQADYQHLADYLKEAETSSAKFWVACNQTMQKYVEAAAQGMDRVSSAGKVSGEVLAANKRVVEAFDAKMQEFAEYQKRSYRTMEQVRRLLADISVAKNNGEIRLSAGKTAQTESLEQLKEILEAQGEQQQELLEEMSGNIRELSRNAQKGKFGLFR</sequence>
<dbReference type="InterPro" id="IPR002898">
    <property type="entry name" value="MotA_ExbB_proton_chnl"/>
</dbReference>
<dbReference type="Proteomes" id="UP001549106">
    <property type="component" value="Unassembled WGS sequence"/>
</dbReference>
<evidence type="ECO:0000256" key="1">
    <source>
        <dbReference type="ARBA" id="ARBA00004651"/>
    </source>
</evidence>
<keyword evidence="10" id="KW-0282">Flagellum</keyword>
<keyword evidence="5 8" id="KW-0472">Membrane</keyword>
<comment type="caution">
    <text evidence="10">The sequence shown here is derived from an EMBL/GenBank/DDBJ whole genome shotgun (WGS) entry which is preliminary data.</text>
</comment>
<feature type="coiled-coil region" evidence="7">
    <location>
        <begin position="502"/>
        <end position="533"/>
    </location>
</feature>
<proteinExistence type="inferred from homology"/>
<keyword evidence="6" id="KW-0653">Protein transport</keyword>
<comment type="subcellular location">
    <subcellularLocation>
        <location evidence="1">Cell membrane</location>
        <topology evidence="1">Multi-pass membrane protein</topology>
    </subcellularLocation>
    <subcellularLocation>
        <location evidence="6">Membrane</location>
        <topology evidence="6">Multi-pass membrane protein</topology>
    </subcellularLocation>
</comment>
<reference evidence="10 11" key="1">
    <citation type="submission" date="2024-06" db="EMBL/GenBank/DDBJ databases">
        <title>Genomic Encyclopedia of Type Strains, Phase IV (KMG-IV): sequencing the most valuable type-strain genomes for metagenomic binning, comparative biology and taxonomic classification.</title>
        <authorList>
            <person name="Goeker M."/>
        </authorList>
    </citation>
    <scope>NUCLEOTIDE SEQUENCE [LARGE SCALE GENOMIC DNA]</scope>
    <source>
        <strain evidence="10 11">DSM 29492</strain>
    </source>
</reference>
<comment type="similarity">
    <text evidence="6">Belongs to the exbB/tolQ family.</text>
</comment>
<protein>
    <submittedName>
        <fullName evidence="10">Flagellar motor component MotA/uncharacterized coiled-coil protein SlyX</fullName>
    </submittedName>
</protein>
<evidence type="ECO:0000313" key="10">
    <source>
        <dbReference type="EMBL" id="MET3750422.1"/>
    </source>
</evidence>
<gene>
    <name evidence="10" type="ORF">ABID24_001671</name>
</gene>
<evidence type="ECO:0000256" key="8">
    <source>
        <dbReference type="SAM" id="Phobius"/>
    </source>
</evidence>
<keyword evidence="3 8" id="KW-0812">Transmembrane</keyword>